<dbReference type="PANTHER" id="PTHR28125:SF3">
    <property type="entry name" value="TRANSCRIPTION REGULATOR RUA1 C-TERMINAL DOMAIN-CONTAINING PROTEIN"/>
    <property type="match status" value="1"/>
</dbReference>
<feature type="region of interest" description="Disordered" evidence="1">
    <location>
        <begin position="125"/>
        <end position="172"/>
    </location>
</feature>
<feature type="region of interest" description="Disordered" evidence="1">
    <location>
        <begin position="394"/>
        <end position="474"/>
    </location>
</feature>
<evidence type="ECO:0000313" key="4">
    <source>
        <dbReference type="Proteomes" id="UP000319731"/>
    </source>
</evidence>
<comment type="caution">
    <text evidence="3">The sequence shown here is derived from an EMBL/GenBank/DDBJ whole genome shotgun (WGS) entry which is preliminary data.</text>
</comment>
<keyword evidence="4" id="KW-1185">Reference proteome</keyword>
<feature type="domain" description="Transcription regulator Rua1 C-terminal" evidence="2">
    <location>
        <begin position="477"/>
        <end position="587"/>
    </location>
</feature>
<dbReference type="InterPro" id="IPR028012">
    <property type="entry name" value="Rua1_C"/>
</dbReference>
<feature type="region of interest" description="Disordered" evidence="1">
    <location>
        <begin position="257"/>
        <end position="279"/>
    </location>
</feature>
<dbReference type="EMBL" id="QEAO01000047">
    <property type="protein sequence ID" value="TPX31318.1"/>
    <property type="molecule type" value="Genomic_DNA"/>
</dbReference>
<gene>
    <name evidence="3" type="ORF">SmJEL517_g05347</name>
</gene>
<feature type="compositionally biased region" description="Polar residues" evidence="1">
    <location>
        <begin position="460"/>
        <end position="469"/>
    </location>
</feature>
<organism evidence="3 4">
    <name type="scientific">Synchytrium microbalum</name>
    <dbReference type="NCBI Taxonomy" id="1806994"/>
    <lineage>
        <taxon>Eukaryota</taxon>
        <taxon>Fungi</taxon>
        <taxon>Fungi incertae sedis</taxon>
        <taxon>Chytridiomycota</taxon>
        <taxon>Chytridiomycota incertae sedis</taxon>
        <taxon>Chytridiomycetes</taxon>
        <taxon>Synchytriales</taxon>
        <taxon>Synchytriaceae</taxon>
        <taxon>Synchytrium</taxon>
    </lineage>
</organism>
<sequence>MSTSHLSATYSQSLFTPTDTSALLDAATLRKLSASSSLQFAMGQPRGFMAEDDAKHVLSNNMDTDGSAIVYSSDTASRASTGSPTHSVRHQTLSSEYRATTYSPLFSEPHFDNYVKTSPNRFAINGQVGSPSDTPSRMTSPAQSTSPYSTTTQPAIGNINNKRPTPYKQTTPASRALFEPHTRVSTNNDKSGAPFTAIGSHLGVSSHFAPLSLFDSTPSIVQAKPKQLSSAFATSPRLSRVDPFVGSMGQQYTMDVSQPSNDIWHQRDSDDGRLSTTSSSSLSAHLSVSVSRRASVGDIVGVERAPQVINTTFQHQPDTVMEENNRKRLVSFDSAVELQDTTPFTAHGDEQDLMLLDYSDQTEDKQVESFIGYMLQHGSVEVGSPTARALVDETDNSNTMSSPPRSSASPEITVKSERRSRRHRPITRRSRRRRRASSDDEPADASADGSYDEDGGLHGGSSSDATPRHQSLRFDGDLYTPRLVRYSGTQKQGFCEQCPEPGKWLQLKTSAFWYHKQFFHGISSITGQYFTTPASLRLVYQQTGQADFTERKQSNSKDGAAPTATFMVEALCKECDSWISVMNPKRRGSVPSGIPSELAAAHQTHQHRRDSSKEAEQPWYTTLPVGTNINDSNWTALEGEPENRYEVRTNSRGQYVFPTGVIDTVLNYTVQEAGHVLKADGMTVLWFRHAYRCTDQQSSNSQDRAKRSGSGSKNDE</sequence>
<dbReference type="STRING" id="1806994.A0A507BVT6"/>
<feature type="compositionally biased region" description="Polar residues" evidence="1">
    <location>
        <begin position="127"/>
        <end position="138"/>
    </location>
</feature>
<evidence type="ECO:0000259" key="2">
    <source>
        <dbReference type="Pfam" id="PF14616"/>
    </source>
</evidence>
<feature type="compositionally biased region" description="Basic residues" evidence="1">
    <location>
        <begin position="418"/>
        <end position="435"/>
    </location>
</feature>
<feature type="compositionally biased region" description="Polar residues" evidence="1">
    <location>
        <begin position="158"/>
        <end position="172"/>
    </location>
</feature>
<name>A0A507BVT6_9FUNG</name>
<feature type="region of interest" description="Disordered" evidence="1">
    <location>
        <begin position="696"/>
        <end position="716"/>
    </location>
</feature>
<dbReference type="Proteomes" id="UP000319731">
    <property type="component" value="Unassembled WGS sequence"/>
</dbReference>
<feature type="compositionally biased region" description="Low complexity" evidence="1">
    <location>
        <begin position="139"/>
        <end position="155"/>
    </location>
</feature>
<evidence type="ECO:0000256" key="1">
    <source>
        <dbReference type="SAM" id="MobiDB-lite"/>
    </source>
</evidence>
<feature type="compositionally biased region" description="Basic and acidic residues" evidence="1">
    <location>
        <begin position="264"/>
        <end position="273"/>
    </location>
</feature>
<dbReference type="GeneID" id="42006570"/>
<protein>
    <recommendedName>
        <fullName evidence="2">Transcription regulator Rua1 C-terminal domain-containing protein</fullName>
    </recommendedName>
</protein>
<dbReference type="RefSeq" id="XP_031022777.1">
    <property type="nucleotide sequence ID" value="XM_031171273.1"/>
</dbReference>
<feature type="region of interest" description="Disordered" evidence="1">
    <location>
        <begin position="586"/>
        <end position="618"/>
    </location>
</feature>
<dbReference type="PANTHER" id="PTHR28125">
    <property type="entry name" value="MEIOTIC EXPRESSION UP-REGULATED PROTEIN 26"/>
    <property type="match status" value="1"/>
</dbReference>
<dbReference type="Pfam" id="PF14616">
    <property type="entry name" value="Rua1_C"/>
    <property type="match status" value="1"/>
</dbReference>
<accession>A0A507BVT6</accession>
<proteinExistence type="predicted"/>
<reference evidence="3 4" key="1">
    <citation type="journal article" date="2019" name="Sci. Rep.">
        <title>Comparative genomics of chytrid fungi reveal insights into the obligate biotrophic and pathogenic lifestyle of Synchytrium endobioticum.</title>
        <authorList>
            <person name="van de Vossenberg B.T.L.H."/>
            <person name="Warris S."/>
            <person name="Nguyen H.D.T."/>
            <person name="van Gent-Pelzer M.P.E."/>
            <person name="Joly D.L."/>
            <person name="van de Geest H.C."/>
            <person name="Bonants P.J.M."/>
            <person name="Smith D.S."/>
            <person name="Levesque C.A."/>
            <person name="van der Lee T.A.J."/>
        </authorList>
    </citation>
    <scope>NUCLEOTIDE SEQUENCE [LARGE SCALE GENOMIC DNA]</scope>
    <source>
        <strain evidence="3 4">JEL517</strain>
    </source>
</reference>
<feature type="compositionally biased region" description="Polar residues" evidence="1">
    <location>
        <begin position="396"/>
        <end position="410"/>
    </location>
</feature>
<dbReference type="AlphaFoldDB" id="A0A507BVT6"/>
<dbReference type="OrthoDB" id="5595379at2759"/>
<evidence type="ECO:0000313" key="3">
    <source>
        <dbReference type="EMBL" id="TPX31318.1"/>
    </source>
</evidence>